<name>A0A0D6QRE1_ARACU</name>
<proteinExistence type="predicted"/>
<organism evidence="3">
    <name type="scientific">Araucaria cunninghamii</name>
    <name type="common">Hoop pine</name>
    <name type="synonym">Moreton Bay pine</name>
    <dbReference type="NCBI Taxonomy" id="56994"/>
    <lineage>
        <taxon>Eukaryota</taxon>
        <taxon>Viridiplantae</taxon>
        <taxon>Streptophyta</taxon>
        <taxon>Embryophyta</taxon>
        <taxon>Tracheophyta</taxon>
        <taxon>Spermatophyta</taxon>
        <taxon>Pinopsida</taxon>
        <taxon>Pinidae</taxon>
        <taxon>Conifers II</taxon>
        <taxon>Araucariales</taxon>
        <taxon>Araucariaceae</taxon>
        <taxon>Araucaria</taxon>
    </lineage>
</organism>
<dbReference type="PANTHER" id="PTHR36608">
    <property type="entry name" value="POLYPHENOL OXIDASE C, CHLOROPLASTIC-LIKE"/>
    <property type="match status" value="1"/>
</dbReference>
<accession>A0A0D6QRE1</accession>
<protein>
    <recommendedName>
        <fullName evidence="2">Polyphenol oxidase C-terminal domain-containing protein</fullName>
    </recommendedName>
</protein>
<sequence length="260" mass="29483">MKGFTRAGAEWLRGSQLPSMTPLPHHSNTKHRSARGNNIRCNLHGSEKPRQGLKRRQVLLASTTVHTPAAGLMFQPRDQVSSLTDYHKLKEAEKLKFKYASNVDVASLFSSSDPSKGVPNEFSGMVSVPSQHYCIGIGNEDFVQARVDRPAFSEEWRGREEELVMQGIKVKKDRPLWFDVYVRPAGREEDDEYAGSFIHVPPQKKLQRRRVARSCLRLGISDIMEDLDAHQHTSFIVTLVPKFKTDPDPISVESIRIEYS</sequence>
<reference evidence="3" key="1">
    <citation type="submission" date="2015-03" db="EMBL/GenBank/DDBJ databases">
        <title>A transcriptome of Araucaria cunninghamii, an australian fine timber species.</title>
        <authorList>
            <person name="Jing Yi C.J.Y."/>
            <person name="Yin San L.Y.S."/>
            <person name="Abdul Karim S.S."/>
            <person name="Wan Azmi N.N."/>
            <person name="Hercus R.R."/>
            <person name="Croft L.L."/>
        </authorList>
    </citation>
    <scope>NUCLEOTIDE SEQUENCE</scope>
    <source>
        <strain evidence="3">MI0301</strain>
        <tissue evidence="3">Leaf</tissue>
    </source>
</reference>
<dbReference type="EMBL" id="GCKF01046173">
    <property type="protein sequence ID" value="JAG93607.1"/>
    <property type="molecule type" value="Transcribed_RNA"/>
</dbReference>
<feature type="domain" description="Polyphenol oxidase C-terminal" evidence="2">
    <location>
        <begin position="142"/>
        <end position="259"/>
    </location>
</feature>
<feature type="region of interest" description="Disordered" evidence="1">
    <location>
        <begin position="16"/>
        <end position="37"/>
    </location>
</feature>
<dbReference type="PANTHER" id="PTHR36608:SF1">
    <property type="entry name" value="POLYPHENOL OXIDASE C, CHLOROPLASTIC-LIKE"/>
    <property type="match status" value="1"/>
</dbReference>
<dbReference type="AlphaFoldDB" id="A0A0D6QRE1"/>
<evidence type="ECO:0000259" key="2">
    <source>
        <dbReference type="Pfam" id="PF12143"/>
    </source>
</evidence>
<evidence type="ECO:0000256" key="1">
    <source>
        <dbReference type="SAM" id="MobiDB-lite"/>
    </source>
</evidence>
<dbReference type="GO" id="GO:0004097">
    <property type="term" value="F:catechol oxidase activity"/>
    <property type="evidence" value="ECO:0007669"/>
    <property type="project" value="InterPro"/>
</dbReference>
<dbReference type="Pfam" id="PF12143">
    <property type="entry name" value="PPO1_KFDV"/>
    <property type="match status" value="1"/>
</dbReference>
<dbReference type="InterPro" id="IPR022740">
    <property type="entry name" value="Polyphenol_oxidase_C"/>
</dbReference>
<evidence type="ECO:0000313" key="3">
    <source>
        <dbReference type="EMBL" id="JAG93607.1"/>
    </source>
</evidence>